<keyword evidence="2" id="KW-1185">Reference proteome</keyword>
<sequence>MDAFANDSMIKIGALLDEGLLLDVKARKVMGKELRNYETQAIVFEDKGLEVARISRIGDYISRRLNITVDSGEFLRMVYVETNVDRVLARTIDNLLDGKDVPKCLREAVRGSDLV</sequence>
<dbReference type="AlphaFoldDB" id="A0A3P7ITR9"/>
<dbReference type="InterPro" id="IPR045864">
    <property type="entry name" value="aa-tRNA-synth_II/BPL/LPL"/>
</dbReference>
<dbReference type="Proteomes" id="UP000270094">
    <property type="component" value="Unassembled WGS sequence"/>
</dbReference>
<gene>
    <name evidence="1" type="ORF">SVUK_LOCUS8504</name>
</gene>
<dbReference type="EMBL" id="UYYB01031037">
    <property type="protein sequence ID" value="VDM73506.1"/>
    <property type="molecule type" value="Genomic_DNA"/>
</dbReference>
<proteinExistence type="predicted"/>
<evidence type="ECO:0000313" key="1">
    <source>
        <dbReference type="EMBL" id="VDM73506.1"/>
    </source>
</evidence>
<evidence type="ECO:0000313" key="2">
    <source>
        <dbReference type="Proteomes" id="UP000270094"/>
    </source>
</evidence>
<reference evidence="1 2" key="1">
    <citation type="submission" date="2018-11" db="EMBL/GenBank/DDBJ databases">
        <authorList>
            <consortium name="Pathogen Informatics"/>
        </authorList>
    </citation>
    <scope>NUCLEOTIDE SEQUENCE [LARGE SCALE GENOMIC DNA]</scope>
</reference>
<name>A0A3P7ITR9_STRVU</name>
<accession>A0A3P7ITR9</accession>
<organism evidence="1 2">
    <name type="scientific">Strongylus vulgaris</name>
    <name type="common">Blood worm</name>
    <dbReference type="NCBI Taxonomy" id="40348"/>
    <lineage>
        <taxon>Eukaryota</taxon>
        <taxon>Metazoa</taxon>
        <taxon>Ecdysozoa</taxon>
        <taxon>Nematoda</taxon>
        <taxon>Chromadorea</taxon>
        <taxon>Rhabditida</taxon>
        <taxon>Rhabditina</taxon>
        <taxon>Rhabditomorpha</taxon>
        <taxon>Strongyloidea</taxon>
        <taxon>Strongylidae</taxon>
        <taxon>Strongylus</taxon>
    </lineage>
</organism>
<dbReference type="Gene3D" id="3.30.930.10">
    <property type="entry name" value="Bira Bifunctional Protein, Domain 2"/>
    <property type="match status" value="1"/>
</dbReference>
<protein>
    <submittedName>
        <fullName evidence="1">Uncharacterized protein</fullName>
    </submittedName>
</protein>
<dbReference type="OrthoDB" id="24683at2759"/>